<feature type="transmembrane region" description="Helical" evidence="1">
    <location>
        <begin position="409"/>
        <end position="434"/>
    </location>
</feature>
<sequence length="435" mass="45869">MSASTVLILFLVAMVLSIYFGNQFDAIGLISMSFAYLIGVFGLGLKTSVVVGMFPAKILFTIIGICWLFGYANENGTLRQITLILVYRFRRFPSILPWVFFLIAGVICMTGASPYAPNAVLMPIIISICLATNMNPLFGSLMVNIGSYIGAQVPWGQGANIQRGVLEAGIHAGEVDSILWNGFFTCALFALVSGILTFLLFRGWKARVTDTNFITRPEPMTPVQKKTFALILVLVVLMVVPSLLGNLGLSALAALSRKLDISLVCIVLATVAALLKLADAKTVVTRHIPWNTLMMLAGVSMLVGVASEGGAVDLIGSWIGGNVPTAIIVPMFVLLSGFMSVFSAGSSVVVPTLFVLVPSVLTTAVGVNYHALYAGIAIGANASAVSPFSGGGSLTLANIKQDDIREKMFLPLILSAAALVLVAAVLGAVGLYGLV</sequence>
<dbReference type="EMBL" id="JANFYS010000026">
    <property type="protein sequence ID" value="MCQ4771202.1"/>
    <property type="molecule type" value="Genomic_DNA"/>
</dbReference>
<dbReference type="InterPro" id="IPR009827">
    <property type="entry name" value="MatC_N"/>
</dbReference>
<dbReference type="Pfam" id="PF07158">
    <property type="entry name" value="MatC_N"/>
    <property type="match status" value="1"/>
</dbReference>
<evidence type="ECO:0000313" key="3">
    <source>
        <dbReference type="EMBL" id="MCQ4771202.1"/>
    </source>
</evidence>
<feature type="transmembrane region" description="Helical" evidence="1">
    <location>
        <begin position="319"/>
        <end position="341"/>
    </location>
</feature>
<feature type="transmembrane region" description="Helical" evidence="1">
    <location>
        <begin position="92"/>
        <end position="112"/>
    </location>
</feature>
<feature type="domain" description="Dicarboxylate carrier MatC N-terminal" evidence="2">
    <location>
        <begin position="4"/>
        <end position="150"/>
    </location>
</feature>
<evidence type="ECO:0000259" key="2">
    <source>
        <dbReference type="Pfam" id="PF07158"/>
    </source>
</evidence>
<keyword evidence="1" id="KW-1133">Transmembrane helix</keyword>
<feature type="transmembrane region" description="Helical" evidence="1">
    <location>
        <begin position="261"/>
        <end position="278"/>
    </location>
</feature>
<feature type="transmembrane region" description="Helical" evidence="1">
    <location>
        <begin position="228"/>
        <end position="255"/>
    </location>
</feature>
<feature type="transmembrane region" description="Helical" evidence="1">
    <location>
        <begin position="373"/>
        <end position="397"/>
    </location>
</feature>
<protein>
    <submittedName>
        <fullName evidence="3">SLC13 family permease</fullName>
    </submittedName>
</protein>
<organism evidence="3 4">
    <name type="scientific">Intestinimonas massiliensis</name>
    <name type="common">ex Afouda et al. 2020</name>
    <dbReference type="NCBI Taxonomy" id="1673721"/>
    <lineage>
        <taxon>Bacteria</taxon>
        <taxon>Bacillati</taxon>
        <taxon>Bacillota</taxon>
        <taxon>Clostridia</taxon>
        <taxon>Eubacteriales</taxon>
        <taxon>Intestinimonas</taxon>
    </lineage>
</organism>
<feature type="transmembrane region" description="Helical" evidence="1">
    <location>
        <begin position="119"/>
        <end position="138"/>
    </location>
</feature>
<dbReference type="Proteomes" id="UP001204562">
    <property type="component" value="Unassembled WGS sequence"/>
</dbReference>
<keyword evidence="1" id="KW-0472">Membrane</keyword>
<gene>
    <name evidence="3" type="ORF">NE579_12115</name>
</gene>
<dbReference type="AlphaFoldDB" id="A0AAW5JQN5"/>
<feature type="transmembrane region" description="Helical" evidence="1">
    <location>
        <begin position="178"/>
        <end position="201"/>
    </location>
</feature>
<accession>A0AAW5JQN5</accession>
<feature type="transmembrane region" description="Helical" evidence="1">
    <location>
        <begin position="290"/>
        <end position="307"/>
    </location>
</feature>
<feature type="transmembrane region" description="Helical" evidence="1">
    <location>
        <begin position="27"/>
        <end position="45"/>
    </location>
</feature>
<feature type="transmembrane region" description="Helical" evidence="1">
    <location>
        <begin position="348"/>
        <end position="367"/>
    </location>
</feature>
<dbReference type="RefSeq" id="WP_256304446.1">
    <property type="nucleotide sequence ID" value="NZ_JANFYS010000026.1"/>
</dbReference>
<evidence type="ECO:0000256" key="1">
    <source>
        <dbReference type="SAM" id="Phobius"/>
    </source>
</evidence>
<name>A0AAW5JQN5_9FIRM</name>
<evidence type="ECO:0000313" key="4">
    <source>
        <dbReference type="Proteomes" id="UP001204562"/>
    </source>
</evidence>
<proteinExistence type="predicted"/>
<feature type="transmembrane region" description="Helical" evidence="1">
    <location>
        <begin position="52"/>
        <end position="72"/>
    </location>
</feature>
<reference evidence="3" key="1">
    <citation type="submission" date="2022-06" db="EMBL/GenBank/DDBJ databases">
        <title>Isolation of gut microbiota from human fecal samples.</title>
        <authorList>
            <person name="Pamer E.G."/>
            <person name="Barat B."/>
            <person name="Waligurski E."/>
            <person name="Medina S."/>
            <person name="Paddock L."/>
            <person name="Mostad J."/>
        </authorList>
    </citation>
    <scope>NUCLEOTIDE SEQUENCE</scope>
    <source>
        <strain evidence="3">DFI.9.91</strain>
    </source>
</reference>
<keyword evidence="1" id="KW-0812">Transmembrane</keyword>
<comment type="caution">
    <text evidence="3">The sequence shown here is derived from an EMBL/GenBank/DDBJ whole genome shotgun (WGS) entry which is preliminary data.</text>
</comment>